<reference evidence="2" key="1">
    <citation type="submission" date="2022-04" db="EMBL/GenBank/DDBJ databases">
        <title>Halobacillus sp. isolated from saltern.</title>
        <authorList>
            <person name="Won M."/>
            <person name="Lee C.-M."/>
            <person name="Woen H.-Y."/>
            <person name="Kwon S.-W."/>
        </authorList>
    </citation>
    <scope>NUCLEOTIDE SEQUENCE</scope>
    <source>
        <strain evidence="2">SSHM10-5</strain>
    </source>
</reference>
<keyword evidence="3" id="KW-1185">Reference proteome</keyword>
<dbReference type="EMBL" id="CP095075">
    <property type="protein sequence ID" value="UOR11603.1"/>
    <property type="molecule type" value="Genomic_DNA"/>
</dbReference>
<sequence length="56" mass="6347">MLTILFRSMIMLIYMIGSLLLTYYTSVSIAELTFINLLNYGGVSWAVPFFGFENIG</sequence>
<keyword evidence="1" id="KW-0812">Transmembrane</keyword>
<evidence type="ECO:0000256" key="1">
    <source>
        <dbReference type="SAM" id="Phobius"/>
    </source>
</evidence>
<organism evidence="2 3">
    <name type="scientific">Halobacillus amylolyticus</name>
    <dbReference type="NCBI Taxonomy" id="2932259"/>
    <lineage>
        <taxon>Bacteria</taxon>
        <taxon>Bacillati</taxon>
        <taxon>Bacillota</taxon>
        <taxon>Bacilli</taxon>
        <taxon>Bacillales</taxon>
        <taxon>Bacillaceae</taxon>
        <taxon>Halobacillus</taxon>
    </lineage>
</organism>
<evidence type="ECO:0000313" key="2">
    <source>
        <dbReference type="EMBL" id="UOR11603.1"/>
    </source>
</evidence>
<name>A0ABY4H9P2_9BACI</name>
<feature type="transmembrane region" description="Helical" evidence="1">
    <location>
        <begin position="12"/>
        <end position="35"/>
    </location>
</feature>
<evidence type="ECO:0000313" key="3">
    <source>
        <dbReference type="Proteomes" id="UP000830326"/>
    </source>
</evidence>
<dbReference type="RefSeq" id="WP_245031732.1">
    <property type="nucleotide sequence ID" value="NZ_CP095075.1"/>
</dbReference>
<keyword evidence="1" id="KW-1133">Transmembrane helix</keyword>
<proteinExistence type="predicted"/>
<gene>
    <name evidence="2" type="ORF">MUO15_18810</name>
</gene>
<dbReference type="Proteomes" id="UP000830326">
    <property type="component" value="Chromosome"/>
</dbReference>
<accession>A0ABY4H9P2</accession>
<keyword evidence="1" id="KW-0472">Membrane</keyword>
<protein>
    <submittedName>
        <fullName evidence="2">Uncharacterized protein</fullName>
    </submittedName>
</protein>